<accession>A0A1G6M059</accession>
<protein>
    <submittedName>
        <fullName evidence="7">ATPase components of ABC transporters with duplicated ATPase domains</fullName>
    </submittedName>
</protein>
<dbReference type="Proteomes" id="UP000198781">
    <property type="component" value="Unassembled WGS sequence"/>
</dbReference>
<dbReference type="Pfam" id="PF00005">
    <property type="entry name" value="ABC_tran"/>
    <property type="match status" value="2"/>
</dbReference>
<dbReference type="InterPro" id="IPR003439">
    <property type="entry name" value="ABC_transporter-like_ATP-bd"/>
</dbReference>
<dbReference type="RefSeq" id="WP_092741064.1">
    <property type="nucleotide sequence ID" value="NZ_FMZC01000002.1"/>
</dbReference>
<feature type="domain" description="ABC transporter" evidence="6">
    <location>
        <begin position="376"/>
        <end position="585"/>
    </location>
</feature>
<keyword evidence="4" id="KW-0067">ATP-binding</keyword>
<sequence>MATFNADARPHRGAFDAAPVSSSASVSVASLSAASQPREDAFLRLCGVQWLRADGEALWTEPLDLNLAPGITGLVGDNGVGKSVLLALAAGTMEPAAGSVVRQGHVHAVDQHRAGSTVAALAGIDAVLDALARLEAGQGNEADLLVAEGRWDWAARWQRALEGVGLGPLPPAHDAALLSGGERARIALAGAFFSEADVLLLDEPTNHLDAPARRWLLSALADWRGAVLVATHDRALLEVVGRIAELTPHGLRAYGGAWSVYEAQRGAEAQAAHAALHHARAERDAALRDLRRQHDAQTRRAARGRAAGKDTNQSPLLLDRKKGHAEAFAGREHERRQQVAERLDTAVRDAAGRVGAAAALALPLPGSAIPAGKPVLRLEHAVPPQPAHSRQPLDGVWSGPVRIAVTGPNGCGKTTLLRMVAGQLPPASGRVHCSVRTAWLDQHSATLLPPGQSVLERLAQTGSPLPPAVLRTRLAQLGLDAACVQRPAGTLSGGERIKAALACALWGGEPAQMLLLDEPTNHLDARAVQALQSALQTFTGALMVVSHDRHFLQALAPQVVWAWEGAGDGEKGGWNLDAAPQVALP</sequence>
<reference evidence="7 8" key="1">
    <citation type="submission" date="2016-10" db="EMBL/GenBank/DDBJ databases">
        <authorList>
            <person name="de Groot N.N."/>
        </authorList>
    </citation>
    <scope>NUCLEOTIDE SEQUENCE [LARGE SCALE GENOMIC DNA]</scope>
    <source>
        <strain evidence="7 8">DSM 16619</strain>
    </source>
</reference>
<dbReference type="InterPro" id="IPR003593">
    <property type="entry name" value="AAA+_ATPase"/>
</dbReference>
<keyword evidence="1" id="KW-1003">Cell membrane</keyword>
<evidence type="ECO:0000256" key="2">
    <source>
        <dbReference type="ARBA" id="ARBA00022737"/>
    </source>
</evidence>
<dbReference type="AlphaFoldDB" id="A0A1G6M059"/>
<dbReference type="Gene3D" id="3.40.50.300">
    <property type="entry name" value="P-loop containing nucleotide triphosphate hydrolases"/>
    <property type="match status" value="2"/>
</dbReference>
<gene>
    <name evidence="7" type="ORF">SAMN05192589_102295</name>
</gene>
<dbReference type="PROSITE" id="PS50893">
    <property type="entry name" value="ABC_TRANSPORTER_2"/>
    <property type="match status" value="2"/>
</dbReference>
<name>A0A1G6M059_9BURK</name>
<proteinExistence type="predicted"/>
<dbReference type="SUPFAM" id="SSF52540">
    <property type="entry name" value="P-loop containing nucleoside triphosphate hydrolases"/>
    <property type="match status" value="2"/>
</dbReference>
<evidence type="ECO:0000313" key="8">
    <source>
        <dbReference type="Proteomes" id="UP000198781"/>
    </source>
</evidence>
<evidence type="ECO:0000259" key="6">
    <source>
        <dbReference type="PROSITE" id="PS50893"/>
    </source>
</evidence>
<evidence type="ECO:0000256" key="4">
    <source>
        <dbReference type="ARBA" id="ARBA00022840"/>
    </source>
</evidence>
<dbReference type="InterPro" id="IPR050611">
    <property type="entry name" value="ABCF"/>
</dbReference>
<dbReference type="CDD" id="cd03221">
    <property type="entry name" value="ABCF_EF-3"/>
    <property type="match status" value="1"/>
</dbReference>
<evidence type="ECO:0000256" key="5">
    <source>
        <dbReference type="SAM" id="MobiDB-lite"/>
    </source>
</evidence>
<dbReference type="SMART" id="SM00382">
    <property type="entry name" value="AAA"/>
    <property type="match status" value="2"/>
</dbReference>
<evidence type="ECO:0000256" key="3">
    <source>
        <dbReference type="ARBA" id="ARBA00022741"/>
    </source>
</evidence>
<feature type="region of interest" description="Disordered" evidence="5">
    <location>
        <begin position="292"/>
        <end position="317"/>
    </location>
</feature>
<dbReference type="GO" id="GO:0016887">
    <property type="term" value="F:ATP hydrolysis activity"/>
    <property type="evidence" value="ECO:0007669"/>
    <property type="project" value="InterPro"/>
</dbReference>
<keyword evidence="2" id="KW-0677">Repeat</keyword>
<keyword evidence="3" id="KW-0547">Nucleotide-binding</keyword>
<dbReference type="EMBL" id="FMZC01000002">
    <property type="protein sequence ID" value="SDC48860.1"/>
    <property type="molecule type" value="Genomic_DNA"/>
</dbReference>
<dbReference type="GO" id="GO:0005524">
    <property type="term" value="F:ATP binding"/>
    <property type="evidence" value="ECO:0007669"/>
    <property type="project" value="UniProtKB-KW"/>
</dbReference>
<feature type="domain" description="ABC transporter" evidence="6">
    <location>
        <begin position="43"/>
        <end position="273"/>
    </location>
</feature>
<dbReference type="PROSITE" id="PS00211">
    <property type="entry name" value="ABC_TRANSPORTER_1"/>
    <property type="match status" value="1"/>
</dbReference>
<dbReference type="STRING" id="187868.SAMN05192589_102295"/>
<dbReference type="PANTHER" id="PTHR19211:SF6">
    <property type="entry name" value="BLL7188 PROTEIN"/>
    <property type="match status" value="1"/>
</dbReference>
<dbReference type="InterPro" id="IPR017871">
    <property type="entry name" value="ABC_transporter-like_CS"/>
</dbReference>
<dbReference type="InterPro" id="IPR027417">
    <property type="entry name" value="P-loop_NTPase"/>
</dbReference>
<organism evidence="7 8">
    <name type="scientific">Paracidovorax valerianellae</name>
    <dbReference type="NCBI Taxonomy" id="187868"/>
    <lineage>
        <taxon>Bacteria</taxon>
        <taxon>Pseudomonadati</taxon>
        <taxon>Pseudomonadota</taxon>
        <taxon>Betaproteobacteria</taxon>
        <taxon>Burkholderiales</taxon>
        <taxon>Comamonadaceae</taxon>
        <taxon>Paracidovorax</taxon>
    </lineage>
</organism>
<evidence type="ECO:0000256" key="1">
    <source>
        <dbReference type="ARBA" id="ARBA00022475"/>
    </source>
</evidence>
<keyword evidence="8" id="KW-1185">Reference proteome</keyword>
<keyword evidence="1" id="KW-0472">Membrane</keyword>
<dbReference type="PANTHER" id="PTHR19211">
    <property type="entry name" value="ATP-BINDING TRANSPORT PROTEIN-RELATED"/>
    <property type="match status" value="1"/>
</dbReference>
<evidence type="ECO:0000313" key="7">
    <source>
        <dbReference type="EMBL" id="SDC48860.1"/>
    </source>
</evidence>